<dbReference type="EMBL" id="LAZR01001645">
    <property type="protein sequence ID" value="KKN41469.1"/>
    <property type="molecule type" value="Genomic_DNA"/>
</dbReference>
<protein>
    <recommendedName>
        <fullName evidence="2">SprT-like domain-containing protein</fullName>
    </recommendedName>
</protein>
<sequence length="138" mass="15932">MKRLTNKQQAARIDRIMDRWLRRLDLYNTWDICVELVCGSHFPSQPDDTTVLASIEFNEPYRRATISLNCGLAAIMSDADLEHNLLHELVHVLVRPVVAAAVDHIPKVATEHFRQAHESVTDTITHLLLWDRKGERNR</sequence>
<gene>
    <name evidence="1" type="ORF">LCGC14_0722830</name>
</gene>
<evidence type="ECO:0000313" key="1">
    <source>
        <dbReference type="EMBL" id="KKN41469.1"/>
    </source>
</evidence>
<comment type="caution">
    <text evidence="1">The sequence shown here is derived from an EMBL/GenBank/DDBJ whole genome shotgun (WGS) entry which is preliminary data.</text>
</comment>
<reference evidence="1" key="1">
    <citation type="journal article" date="2015" name="Nature">
        <title>Complex archaea that bridge the gap between prokaryotes and eukaryotes.</title>
        <authorList>
            <person name="Spang A."/>
            <person name="Saw J.H."/>
            <person name="Jorgensen S.L."/>
            <person name="Zaremba-Niedzwiedzka K."/>
            <person name="Martijn J."/>
            <person name="Lind A.E."/>
            <person name="van Eijk R."/>
            <person name="Schleper C."/>
            <person name="Guy L."/>
            <person name="Ettema T.J."/>
        </authorList>
    </citation>
    <scope>NUCLEOTIDE SEQUENCE</scope>
</reference>
<accession>A0A0F9QG11</accession>
<name>A0A0F9QG11_9ZZZZ</name>
<organism evidence="1">
    <name type="scientific">marine sediment metagenome</name>
    <dbReference type="NCBI Taxonomy" id="412755"/>
    <lineage>
        <taxon>unclassified sequences</taxon>
        <taxon>metagenomes</taxon>
        <taxon>ecological metagenomes</taxon>
    </lineage>
</organism>
<proteinExistence type="predicted"/>
<dbReference type="AlphaFoldDB" id="A0A0F9QG11"/>
<evidence type="ECO:0008006" key="2">
    <source>
        <dbReference type="Google" id="ProtNLM"/>
    </source>
</evidence>